<organism evidence="2">
    <name type="scientific">Rosellinia necatrix</name>
    <name type="common">White root-rot fungus</name>
    <dbReference type="NCBI Taxonomy" id="77044"/>
    <lineage>
        <taxon>Eukaryota</taxon>
        <taxon>Fungi</taxon>
        <taxon>Dikarya</taxon>
        <taxon>Ascomycota</taxon>
        <taxon>Pezizomycotina</taxon>
        <taxon>Sordariomycetes</taxon>
        <taxon>Xylariomycetidae</taxon>
        <taxon>Xylariales</taxon>
        <taxon>Xylariaceae</taxon>
        <taxon>Rosellinia</taxon>
    </lineage>
</organism>
<proteinExistence type="predicted"/>
<dbReference type="Proteomes" id="UP000054516">
    <property type="component" value="Unassembled WGS sequence"/>
</dbReference>
<feature type="region of interest" description="Disordered" evidence="1">
    <location>
        <begin position="314"/>
        <end position="333"/>
    </location>
</feature>
<feature type="region of interest" description="Disordered" evidence="1">
    <location>
        <begin position="1"/>
        <end position="43"/>
    </location>
</feature>
<evidence type="ECO:0000313" key="2">
    <source>
        <dbReference type="EMBL" id="GAP90646.2"/>
    </source>
</evidence>
<accession>A0A1W2TQC7</accession>
<dbReference type="AlphaFoldDB" id="A0A1W2TQC7"/>
<dbReference type="OrthoDB" id="409136at2759"/>
<gene>
    <name evidence="2" type="ORF">SAMD00023353_4800360</name>
</gene>
<evidence type="ECO:0000313" key="3">
    <source>
        <dbReference type="Proteomes" id="UP000054516"/>
    </source>
</evidence>
<reference evidence="2" key="1">
    <citation type="submission" date="2016-03" db="EMBL/GenBank/DDBJ databases">
        <title>Draft genome sequence of Rosellinia necatrix.</title>
        <authorList>
            <person name="Kanematsu S."/>
        </authorList>
    </citation>
    <scope>NUCLEOTIDE SEQUENCE [LARGE SCALE GENOMIC DNA]</scope>
    <source>
        <strain evidence="2">W97</strain>
    </source>
</reference>
<protein>
    <submittedName>
        <fullName evidence="2">Uncharacterized protein</fullName>
    </submittedName>
</protein>
<feature type="region of interest" description="Disordered" evidence="1">
    <location>
        <begin position="720"/>
        <end position="777"/>
    </location>
</feature>
<feature type="compositionally biased region" description="Basic and acidic residues" evidence="1">
    <location>
        <begin position="10"/>
        <end position="21"/>
    </location>
</feature>
<evidence type="ECO:0000256" key="1">
    <source>
        <dbReference type="SAM" id="MobiDB-lite"/>
    </source>
</evidence>
<feature type="region of interest" description="Disordered" evidence="1">
    <location>
        <begin position="245"/>
        <end position="289"/>
    </location>
</feature>
<dbReference type="EMBL" id="DF977493">
    <property type="protein sequence ID" value="GAP90646.2"/>
    <property type="molecule type" value="Genomic_DNA"/>
</dbReference>
<feature type="compositionally biased region" description="Low complexity" evidence="1">
    <location>
        <begin position="723"/>
        <end position="748"/>
    </location>
</feature>
<keyword evidence="3" id="KW-1185">Reference proteome</keyword>
<sequence length="851" mass="94225">MYHPNSPSEHQPRDYPQEHLQAHPIIPPPPPNNMLPIDLRGGPSIQISDVSPDLLSESDMRDELTDFVVFRYEKMHRNTFDEHGQLKKHTWDDAIVIKDRTISKQTAAKNIRDLNRETLSVREKKDSLVLPLIHRIDSTMERLTSQEPDPARFHWTLAQIHCEPEPLGAYYPDQLSHHIVRPLKHWRLARLVSLNKRTHAESKRGGLFAPGYLTAYFQRVTKPGVDIRLLFQEKRKSLERIYQPHAGDMGHGLHPKPQQALHNQVQGQQNGPGDRQGPQPPWFPHQNPNRNLEERALLGCPRPEGHKIGLEEITVTGAPPNPKPDARTGTNPVSDAATSAWINSYATMPTGKLGRAKTASSGEGIDDTDSSDLDSIMFPRKLAMVKTASLDEEMDDSDNSDLDSIMSVAPSLTSSISSVGEASSSAIAGLKSLLLHHSELEPLYHIAIFRVGPEKLQRNLRRLILQYGRALHKEAANSVQVQAARFVRSSSARIAAGIKEDIITNSSTSWDGTPAGRQLLEGYLKDLEQGAENEEYHLSSDEESSDDRDTLSLQTLEGVKNFMLSTAAFAEFCYEFKYWLKLENRLNDDLDYGEGDKPEPGVSSWQATDGSGIGAREGVDAKLPSLTNVACAQESLGSQGKLPSRGHGGGRGISLRQIGWIDSVFGKFNALRNMLSDHIQPKVAPGYVRVSWKCRCGKRLRIEIPNNRQAAGIAFAQQASGPSNVDSVSCSTSDVDNFSSNSSDSQASVGRGLSQSGSPPPSSPLTAPSINNNTTSNQFIPSGTKMFMLLCVNTGIRRIGLANVDVTDAVDDEEIFKRLQREYRNLCSQRGRNPLIKPKMMYYIKVVSPYS</sequence>
<feature type="region of interest" description="Disordered" evidence="1">
    <location>
        <begin position="353"/>
        <end position="372"/>
    </location>
</feature>
<feature type="compositionally biased region" description="Polar residues" evidence="1">
    <location>
        <begin position="260"/>
        <end position="271"/>
    </location>
</feature>
<name>A0A1W2TQC7_ROSNE</name>